<dbReference type="Pfam" id="PF14111">
    <property type="entry name" value="DUF4283"/>
    <property type="match status" value="1"/>
</dbReference>
<keyword evidence="4" id="KW-0808">Transferase</keyword>
<dbReference type="CDD" id="cd01650">
    <property type="entry name" value="RT_nLTR_like"/>
    <property type="match status" value="1"/>
</dbReference>
<organism evidence="4 5">
    <name type="scientific">Arabidopsis suecica</name>
    <name type="common">Swedish thale-cress</name>
    <name type="synonym">Cardaminopsis suecica</name>
    <dbReference type="NCBI Taxonomy" id="45249"/>
    <lineage>
        <taxon>Eukaryota</taxon>
        <taxon>Viridiplantae</taxon>
        <taxon>Streptophyta</taxon>
        <taxon>Embryophyta</taxon>
        <taxon>Tracheophyta</taxon>
        <taxon>Spermatophyta</taxon>
        <taxon>Magnoliopsida</taxon>
        <taxon>eudicotyledons</taxon>
        <taxon>Gunneridae</taxon>
        <taxon>Pentapetalae</taxon>
        <taxon>rosids</taxon>
        <taxon>malvids</taxon>
        <taxon>Brassicales</taxon>
        <taxon>Brassicaceae</taxon>
        <taxon>Camelineae</taxon>
        <taxon>Arabidopsis</taxon>
    </lineage>
</organism>
<keyword evidence="5" id="KW-1185">Reference proteome</keyword>
<proteinExistence type="predicted"/>
<dbReference type="EMBL" id="JAEFBJ010000002">
    <property type="protein sequence ID" value="KAG7644128.1"/>
    <property type="molecule type" value="Genomic_DNA"/>
</dbReference>
<comment type="caution">
    <text evidence="4">The sequence shown here is derived from an EMBL/GenBank/DDBJ whole genome shotgun (WGS) entry which is preliminary data.</text>
</comment>
<accession>A0A8T2G7P2</accession>
<dbReference type="InterPro" id="IPR000477">
    <property type="entry name" value="RT_dom"/>
</dbReference>
<keyword evidence="2" id="KW-1133">Transmembrane helix</keyword>
<reference evidence="4 5" key="1">
    <citation type="submission" date="2020-12" db="EMBL/GenBank/DDBJ databases">
        <title>Concerted genomic and epigenomic changes stabilize Arabidopsis allopolyploids.</title>
        <authorList>
            <person name="Chen Z."/>
        </authorList>
    </citation>
    <scope>NUCLEOTIDE SEQUENCE [LARGE SCALE GENOMIC DNA]</scope>
    <source>
        <strain evidence="4">As9502</strain>
        <tissue evidence="4">Leaf</tissue>
    </source>
</reference>
<dbReference type="InterPro" id="IPR026960">
    <property type="entry name" value="RVT-Znf"/>
</dbReference>
<name>A0A8T2G7P2_ARASU</name>
<dbReference type="Pfam" id="PF13966">
    <property type="entry name" value="zf-RVT"/>
    <property type="match status" value="1"/>
</dbReference>
<dbReference type="Pfam" id="PF00078">
    <property type="entry name" value="RVT_1"/>
    <property type="match status" value="1"/>
</dbReference>
<dbReference type="OrthoDB" id="1113524at2759"/>
<feature type="region of interest" description="Disordered" evidence="1">
    <location>
        <begin position="390"/>
        <end position="414"/>
    </location>
</feature>
<dbReference type="Proteomes" id="UP000694251">
    <property type="component" value="Chromosome 2"/>
</dbReference>
<dbReference type="InterPro" id="IPR044730">
    <property type="entry name" value="RNase_H-like_dom_plant"/>
</dbReference>
<dbReference type="CDD" id="cd06222">
    <property type="entry name" value="RNase_H_like"/>
    <property type="match status" value="1"/>
</dbReference>
<feature type="compositionally biased region" description="Basic and acidic residues" evidence="1">
    <location>
        <begin position="390"/>
        <end position="409"/>
    </location>
</feature>
<dbReference type="Pfam" id="PF13456">
    <property type="entry name" value="RVT_3"/>
    <property type="match status" value="1"/>
</dbReference>
<evidence type="ECO:0000313" key="5">
    <source>
        <dbReference type="Proteomes" id="UP000694251"/>
    </source>
</evidence>
<gene>
    <name evidence="4" type="ORF">ISN44_As02g038550</name>
</gene>
<keyword evidence="4" id="KW-0548">Nucleotidyltransferase</keyword>
<protein>
    <submittedName>
        <fullName evidence="4">Reverse transcriptase zinc-binding domain</fullName>
    </submittedName>
</protein>
<dbReference type="Pfam" id="PF03372">
    <property type="entry name" value="Exo_endo_phos"/>
    <property type="match status" value="1"/>
</dbReference>
<sequence>MNKAITQRLSHRLLFNHLVTVLNFFAGVVDPSATFSQAVISTFDGTIKRDAPSAVYKHPLFKDPSVELEKVLLSISLSATFYPFRFYKIFLKMVENLRRAVQDINLGVEEEPIAIPEDIVNQAIADNRFILFGRPVIPRRQNLRSIIASLPRIWGQAGIVHGRIVEGRQFQFIFPTEESLETVLRRGPWAFNDRMLIIQRWVPQMPLLDFIPFWIQVRGIPYQFLNRGVVEHIGRSLGQVLEVDFDAEAVARLDFARLLIHWDITHPLRFQRNFQFTAGINTLLRFRYERLRGFCEVCGMLTHDSGACVIQNGGEEQIDEDDDDFQGQEPNPGVIIREINDEEAMELENQQRNNDGDQEAAGQENGVNAEAIGPSESEDERLFDIDPNHDALVDSEHDDMSSGERHDSELLNPTSFFETPCGDISGSESHRVYTQIHPLALMDSKVVINPTHDVATDRGKRKREDEVESSDPQGLTKLTIRERGNDSTVRRLKEINKQHLLDIIALSETKQQDDYIQEKGLELGFTKFVTVPPIGLSGGLVVFWRDHVDISVCFSSSNLVDLFVKSNEGDFYLSFVYGNPNPSFRNHLWERLERTYTHRKDSPWLIMGDFNEILGNNEKRGGRIRTEASFQDMRRMVRCCNFTDLKFTGNRFSWAGQRGDHYVTCCLDRTMANNIWHDLFPASETDFLEFGESDHRPLVTYISDHIEERRGSFRYDSRLTNKDGFRDTVIQAWNGLRRRPDKGNLASKITHCRRVISAWKRNNRGNAEARIKSLRSQLDRAIATGTSSTRAISNLRSELNQAYLEEESFWKSKSRNTWLNTGDRNTSYFHRTARARRIKNRLLSIQDEDGSTKKGDKEIAGVACKYFENLFTSTPTTEAVYADIFQGFQTKITSEINDDLTRTVTIEEIRDSVFSIGPTKAPGPDGFTGDFYQRFWNEINPTIINEVQRFFDTNHLDQVHNHTNLCLIPKIDPPTQMADFRPIALCNVSYKIISKILVNRLKKHLSGIITENQAAFIPGRMITDNIIMAHEVYYSLKSRKRQARSYMALKTDITKAYDRLEWKFLEETMKHMGFNSTWIYWIMNCISSVSFSILINGSPYGHITPTRGIRQGDPLSPYLFILCAEVLSHMMKQAENNNQLKGIKISTRAPSLNHLLFADDSLFFTLANDRSCKAIKTILRKYEEASGQAVNLRKSAITFGKNVKPATKTRMRNILGIHNEGGGGKYLGLPEQFDKKKSDLFRYIVEKVKEKIQGWNKKYLSQAGKEVLLKAIALAMPIYSMNVFKLTKEICKEITGVLAKFWWGSGNDNTGMHWLAWDRIALPKREGGLGFRDLESFNMALLGKQTWRLLQHPNSLLAKLLKSRYYQDTNILNAKQGKKASFIWKSILHGRDLVRRGLRFCIGDGSIVDARLDPWLPTHPPRPPVARDGAPNQILVKDLMNDTQTGWNNAKLNDWFEPHDVTIIGNIKLCSTATHDLLGWHYTKHGFYTVKSGYWLATHLRDNIQSLPPPGDISLKQRLWKTTTAPKIKHFCWRLLSNAIPTGANLKYRHITTNATCVRCCRGDETTNHLFFECDYAQALWRSSGIPNPIFLDNSVSWEEKMGAIFHINISAHTSHMRHLPFWILWRIWKSRNLLMFQRRHIPWEASLRYARQDAKEWQDAEEYTHRLSSKPDRVTSQEPAANLWTTPPIGWTKCNYDSTYHSNAPSKAGWLLRDDRGTFLGAAHAIGSITTNPMESELQALVMAMQHCWSRGYRKIYFEGDNKEVSEIVNGRSSNFAVFNWIRDISVWRSKFEECKFTWTRRFSNMAADALAKQQLPLNTQFYCYNYIPFVITDFLHRDFATANY</sequence>
<dbReference type="PANTHER" id="PTHR33116">
    <property type="entry name" value="REVERSE TRANSCRIPTASE ZINC-BINDING DOMAIN-CONTAINING PROTEIN-RELATED-RELATED"/>
    <property type="match status" value="1"/>
</dbReference>
<evidence type="ECO:0000313" key="4">
    <source>
        <dbReference type="EMBL" id="KAG7644128.1"/>
    </source>
</evidence>
<keyword evidence="2" id="KW-0472">Membrane</keyword>
<dbReference type="PROSITE" id="PS50878">
    <property type="entry name" value="RT_POL"/>
    <property type="match status" value="1"/>
</dbReference>
<dbReference type="PANTHER" id="PTHR33116:SF86">
    <property type="entry name" value="REVERSE TRANSCRIPTASE DOMAIN-CONTAINING PROTEIN"/>
    <property type="match status" value="1"/>
</dbReference>
<dbReference type="Pfam" id="PF14392">
    <property type="entry name" value="zf-CCHC_4"/>
    <property type="match status" value="1"/>
</dbReference>
<feature type="domain" description="Reverse transcriptase" evidence="3">
    <location>
        <begin position="949"/>
        <end position="1219"/>
    </location>
</feature>
<evidence type="ECO:0000259" key="3">
    <source>
        <dbReference type="PROSITE" id="PS50878"/>
    </source>
</evidence>
<dbReference type="InterPro" id="IPR002156">
    <property type="entry name" value="RNaseH_domain"/>
</dbReference>
<evidence type="ECO:0000256" key="2">
    <source>
        <dbReference type="SAM" id="Phobius"/>
    </source>
</evidence>
<dbReference type="GO" id="GO:0003964">
    <property type="term" value="F:RNA-directed DNA polymerase activity"/>
    <property type="evidence" value="ECO:0007669"/>
    <property type="project" value="UniProtKB-KW"/>
</dbReference>
<dbReference type="GO" id="GO:0003676">
    <property type="term" value="F:nucleic acid binding"/>
    <property type="evidence" value="ECO:0007669"/>
    <property type="project" value="InterPro"/>
</dbReference>
<feature type="transmembrane region" description="Helical" evidence="2">
    <location>
        <begin position="12"/>
        <end position="29"/>
    </location>
</feature>
<dbReference type="InterPro" id="IPR025836">
    <property type="entry name" value="Zn_knuckle_CX2CX4HX4C"/>
</dbReference>
<dbReference type="InterPro" id="IPR005135">
    <property type="entry name" value="Endo/exonuclease/phosphatase"/>
</dbReference>
<dbReference type="GO" id="GO:0004523">
    <property type="term" value="F:RNA-DNA hybrid ribonuclease activity"/>
    <property type="evidence" value="ECO:0007669"/>
    <property type="project" value="InterPro"/>
</dbReference>
<keyword evidence="4" id="KW-0695">RNA-directed DNA polymerase</keyword>
<keyword evidence="2" id="KW-0812">Transmembrane</keyword>
<dbReference type="InterPro" id="IPR025558">
    <property type="entry name" value="DUF4283"/>
</dbReference>
<evidence type="ECO:0000256" key="1">
    <source>
        <dbReference type="SAM" id="MobiDB-lite"/>
    </source>
</evidence>